<dbReference type="Proteomes" id="UP001152087">
    <property type="component" value="Unassembled WGS sequence"/>
</dbReference>
<gene>
    <name evidence="2" type="ORF">NW755_006764</name>
</gene>
<sequence>MAGIRWCNRQLAELEDKVLQACRKHVQEPVAQASGQNANGAAGDDLGPDDEEAFDWVVEDETEGNSEDEGDEDSEFEPN</sequence>
<proteinExistence type="predicted"/>
<organism evidence="2 3">
    <name type="scientific">Fusarium falciforme</name>
    <dbReference type="NCBI Taxonomy" id="195108"/>
    <lineage>
        <taxon>Eukaryota</taxon>
        <taxon>Fungi</taxon>
        <taxon>Dikarya</taxon>
        <taxon>Ascomycota</taxon>
        <taxon>Pezizomycotina</taxon>
        <taxon>Sordariomycetes</taxon>
        <taxon>Hypocreomycetidae</taxon>
        <taxon>Hypocreales</taxon>
        <taxon>Nectriaceae</taxon>
        <taxon>Fusarium</taxon>
        <taxon>Fusarium solani species complex</taxon>
    </lineage>
</organism>
<keyword evidence="3" id="KW-1185">Reference proteome</keyword>
<evidence type="ECO:0000313" key="3">
    <source>
        <dbReference type="Proteomes" id="UP001152087"/>
    </source>
</evidence>
<evidence type="ECO:0000256" key="1">
    <source>
        <dbReference type="SAM" id="MobiDB-lite"/>
    </source>
</evidence>
<feature type="compositionally biased region" description="Low complexity" evidence="1">
    <location>
        <begin position="31"/>
        <end position="45"/>
    </location>
</feature>
<dbReference type="AlphaFoldDB" id="A0A9W8R8B1"/>
<feature type="compositionally biased region" description="Acidic residues" evidence="1">
    <location>
        <begin position="46"/>
        <end position="79"/>
    </location>
</feature>
<feature type="region of interest" description="Disordered" evidence="1">
    <location>
        <begin position="28"/>
        <end position="79"/>
    </location>
</feature>
<comment type="caution">
    <text evidence="2">The sequence shown here is derived from an EMBL/GenBank/DDBJ whole genome shotgun (WGS) entry which is preliminary data.</text>
</comment>
<reference evidence="2" key="1">
    <citation type="submission" date="2022-09" db="EMBL/GenBank/DDBJ databases">
        <title>Fusarium specimens isolated from Avocado Roots.</title>
        <authorList>
            <person name="Stajich J."/>
            <person name="Roper C."/>
            <person name="Heimlech-Rivalta G."/>
        </authorList>
    </citation>
    <scope>NUCLEOTIDE SEQUENCE</scope>
    <source>
        <strain evidence="2">A02</strain>
    </source>
</reference>
<name>A0A9W8R8B1_9HYPO</name>
<protein>
    <submittedName>
        <fullName evidence="2">Uncharacterized protein</fullName>
    </submittedName>
</protein>
<evidence type="ECO:0000313" key="2">
    <source>
        <dbReference type="EMBL" id="KAJ4187969.1"/>
    </source>
</evidence>
<accession>A0A9W8R8B1</accession>
<dbReference type="EMBL" id="JAOQAV010000016">
    <property type="protein sequence ID" value="KAJ4187969.1"/>
    <property type="molecule type" value="Genomic_DNA"/>
</dbReference>